<reference evidence="2" key="2">
    <citation type="submission" date="2020-05" db="UniProtKB">
        <authorList>
            <consortium name="EnsemblMetazoa"/>
        </authorList>
    </citation>
    <scope>IDENTIFICATION</scope>
</reference>
<gene>
    <name evidence="1" type="ORF">ZHAS_00019185</name>
</gene>
<reference evidence="1 3" key="1">
    <citation type="journal article" date="2014" name="BMC Genomics">
        <title>Genome sequence of Anopheles sinensis provides insight into genetics basis of mosquito competence for malaria parasites.</title>
        <authorList>
            <person name="Zhou D."/>
            <person name="Zhang D."/>
            <person name="Ding G."/>
            <person name="Shi L."/>
            <person name="Hou Q."/>
            <person name="Ye Y."/>
            <person name="Xu Y."/>
            <person name="Zhou H."/>
            <person name="Xiong C."/>
            <person name="Li S."/>
            <person name="Yu J."/>
            <person name="Hong S."/>
            <person name="Yu X."/>
            <person name="Zou P."/>
            <person name="Chen C."/>
            <person name="Chang X."/>
            <person name="Wang W."/>
            <person name="Lv Y."/>
            <person name="Sun Y."/>
            <person name="Ma L."/>
            <person name="Shen B."/>
            <person name="Zhu C."/>
        </authorList>
    </citation>
    <scope>NUCLEOTIDE SEQUENCE [LARGE SCALE GENOMIC DNA]</scope>
</reference>
<evidence type="ECO:0000313" key="1">
    <source>
        <dbReference type="EMBL" id="KFB51124.1"/>
    </source>
</evidence>
<evidence type="ECO:0000313" key="3">
    <source>
        <dbReference type="Proteomes" id="UP000030765"/>
    </source>
</evidence>
<evidence type="ECO:0000313" key="2">
    <source>
        <dbReference type="EnsemblMetazoa" id="ASIC019185-PA"/>
    </source>
</evidence>
<keyword evidence="3" id="KW-1185">Reference proteome</keyword>
<dbReference type="EMBL" id="KE525350">
    <property type="protein sequence ID" value="KFB51124.1"/>
    <property type="molecule type" value="Genomic_DNA"/>
</dbReference>
<dbReference type="Proteomes" id="UP000030765">
    <property type="component" value="Unassembled WGS sequence"/>
</dbReference>
<dbReference type="EMBL" id="ATLV01024259">
    <property type="status" value="NOT_ANNOTATED_CDS"/>
    <property type="molecule type" value="Genomic_DNA"/>
</dbReference>
<proteinExistence type="predicted"/>
<dbReference type="AlphaFoldDB" id="A0A084WLN0"/>
<protein>
    <submittedName>
        <fullName evidence="1 2">RuBisCO-like protein</fullName>
    </submittedName>
</protein>
<sequence length="81" mass="9048">MKLSGPATGTLAKNQRVRGSFLTFMGVKSRGVRRGAYRRAKIELALRHKDRAARHPTARTISYDDYDDDDGCGCRIVSLHV</sequence>
<dbReference type="VEuPathDB" id="VectorBase:ASIC019185"/>
<accession>A0A084WLN0</accession>
<dbReference type="EnsemblMetazoa" id="ASIC019185-RA">
    <property type="protein sequence ID" value="ASIC019185-PA"/>
    <property type="gene ID" value="ASIC019185"/>
</dbReference>
<organism evidence="1">
    <name type="scientific">Anopheles sinensis</name>
    <name type="common">Mosquito</name>
    <dbReference type="NCBI Taxonomy" id="74873"/>
    <lineage>
        <taxon>Eukaryota</taxon>
        <taxon>Metazoa</taxon>
        <taxon>Ecdysozoa</taxon>
        <taxon>Arthropoda</taxon>
        <taxon>Hexapoda</taxon>
        <taxon>Insecta</taxon>
        <taxon>Pterygota</taxon>
        <taxon>Neoptera</taxon>
        <taxon>Endopterygota</taxon>
        <taxon>Diptera</taxon>
        <taxon>Nematocera</taxon>
        <taxon>Culicoidea</taxon>
        <taxon>Culicidae</taxon>
        <taxon>Anophelinae</taxon>
        <taxon>Anopheles</taxon>
    </lineage>
</organism>
<name>A0A084WLN0_ANOSI</name>